<proteinExistence type="inferred from homology"/>
<dbReference type="Proteomes" id="UP000823872">
    <property type="component" value="Chromosome D4"/>
</dbReference>
<dbReference type="InterPro" id="IPR029339">
    <property type="entry name" value="FAM219"/>
</dbReference>
<sequence length="302" mass="32717">QEAAAEEEARQDLRLGRAPAAVALRQAHGATLVSVSQRTSHPSPTPPSARTPACPTRPGRPSLHHPPGYWGRRPALSRRRPWPRPAPGPLARRHHDGGDRPVPGAHRALGDAAAEISYSLTFTTGKQGNKIILTLPKDPAAASISDGDCDAREGESVAMNYKPSPLQVKLEKQRELARKGSLKNGSMGSPVNQQPKKNNVMARTRLVVPNKGYSSLDQSPDEKPLVALDTDSDDDFDMSRYSSSGYSSAEQINQDLNIQLLKDGYRLDEIPDDEDLDLIPPKSVNPTCMCCQATSSTACHIQ</sequence>
<dbReference type="GeneTree" id="ENSGT00390000000860"/>
<feature type="region of interest" description="Disordered" evidence="2">
    <location>
        <begin position="177"/>
        <end position="234"/>
    </location>
</feature>
<evidence type="ECO:0000256" key="1">
    <source>
        <dbReference type="ARBA" id="ARBA00010549"/>
    </source>
</evidence>
<keyword evidence="4" id="KW-1185">Reference proteome</keyword>
<dbReference type="Ensembl" id="ENSFCTT00005032282.1">
    <property type="protein sequence ID" value="ENSFCTP00005021475.1"/>
    <property type="gene ID" value="ENSFCTG00005011449.1"/>
</dbReference>
<reference evidence="3 4" key="1">
    <citation type="submission" date="2021-02" db="EMBL/GenBank/DDBJ databases">
        <title>Safari Cat Assemblies.</title>
        <authorList>
            <person name="Bredemeyer K.R."/>
            <person name="Murphy W.J."/>
        </authorList>
    </citation>
    <scope>NUCLEOTIDE SEQUENCE [LARGE SCALE GENOMIC DNA]</scope>
</reference>
<protein>
    <submittedName>
        <fullName evidence="3">Family with sequence similarity 219 member A</fullName>
    </submittedName>
</protein>
<evidence type="ECO:0000313" key="4">
    <source>
        <dbReference type="Proteomes" id="UP000823872"/>
    </source>
</evidence>
<feature type="region of interest" description="Disordered" evidence="2">
    <location>
        <begin position="29"/>
        <end position="106"/>
    </location>
</feature>
<dbReference type="PANTHER" id="PTHR31281:SF0">
    <property type="entry name" value="PROTEIN FAM219A"/>
    <property type="match status" value="1"/>
</dbReference>
<evidence type="ECO:0000313" key="3">
    <source>
        <dbReference type="Ensembl" id="ENSFCTP00005021475.1"/>
    </source>
</evidence>
<name>A0ABI7XG07_FELCA</name>
<evidence type="ECO:0000256" key="2">
    <source>
        <dbReference type="SAM" id="MobiDB-lite"/>
    </source>
</evidence>
<organism evidence="3 4">
    <name type="scientific">Felis catus</name>
    <name type="common">Cat</name>
    <name type="synonym">Felis silvestris catus</name>
    <dbReference type="NCBI Taxonomy" id="9685"/>
    <lineage>
        <taxon>Eukaryota</taxon>
        <taxon>Metazoa</taxon>
        <taxon>Chordata</taxon>
        <taxon>Craniata</taxon>
        <taxon>Vertebrata</taxon>
        <taxon>Euteleostomi</taxon>
        <taxon>Mammalia</taxon>
        <taxon>Eutheria</taxon>
        <taxon>Laurasiatheria</taxon>
        <taxon>Carnivora</taxon>
        <taxon>Feliformia</taxon>
        <taxon>Felidae</taxon>
        <taxon>Felinae</taxon>
        <taxon>Felis</taxon>
    </lineage>
</organism>
<reference evidence="3" key="3">
    <citation type="submission" date="2025-09" db="UniProtKB">
        <authorList>
            <consortium name="Ensembl"/>
        </authorList>
    </citation>
    <scope>IDENTIFICATION</scope>
    <source>
        <strain evidence="3">breed Abyssinian</strain>
    </source>
</reference>
<feature type="compositionally biased region" description="Polar residues" evidence="2">
    <location>
        <begin position="183"/>
        <end position="197"/>
    </location>
</feature>
<accession>A0ABI7XG07</accession>
<comment type="similarity">
    <text evidence="1">Belongs to the FAM219 family.</text>
</comment>
<dbReference type="Pfam" id="PF15260">
    <property type="entry name" value="FAM219A"/>
    <property type="match status" value="1"/>
</dbReference>
<dbReference type="PANTHER" id="PTHR31281">
    <property type="entry name" value="PROTEIN FAM219A"/>
    <property type="match status" value="1"/>
</dbReference>
<gene>
    <name evidence="3" type="primary">FAM219A</name>
</gene>
<reference evidence="3" key="2">
    <citation type="submission" date="2025-08" db="UniProtKB">
        <authorList>
            <consortium name="Ensembl"/>
        </authorList>
    </citation>
    <scope>IDENTIFICATION</scope>
    <source>
        <strain evidence="3">breed Abyssinian</strain>
    </source>
</reference>